<gene>
    <name evidence="3" type="ORF">GCM10011289_33030</name>
</gene>
<dbReference type="SUPFAM" id="SSF51556">
    <property type="entry name" value="Metallo-dependent hydrolases"/>
    <property type="match status" value="1"/>
</dbReference>
<dbReference type="Pfam" id="PF04909">
    <property type="entry name" value="Amidohydro_2"/>
    <property type="match status" value="1"/>
</dbReference>
<comment type="caution">
    <text evidence="3">The sequence shown here is derived from an EMBL/GenBank/DDBJ whole genome shotgun (WGS) entry which is preliminary data.</text>
</comment>
<dbReference type="GO" id="GO:0005737">
    <property type="term" value="C:cytoplasm"/>
    <property type="evidence" value="ECO:0007669"/>
    <property type="project" value="TreeGrafter"/>
</dbReference>
<dbReference type="InterPro" id="IPR032465">
    <property type="entry name" value="ACMSD"/>
</dbReference>
<dbReference type="RefSeq" id="WP_189536380.1">
    <property type="nucleotide sequence ID" value="NZ_BMYX01000023.1"/>
</dbReference>
<dbReference type="InterPro" id="IPR006680">
    <property type="entry name" value="Amidohydro-rel"/>
</dbReference>
<dbReference type="InterPro" id="IPR032466">
    <property type="entry name" value="Metal_Hydrolase"/>
</dbReference>
<dbReference type="GO" id="GO:0016787">
    <property type="term" value="F:hydrolase activity"/>
    <property type="evidence" value="ECO:0007669"/>
    <property type="project" value="InterPro"/>
</dbReference>
<dbReference type="Gene3D" id="3.20.20.140">
    <property type="entry name" value="Metal-dependent hydrolases"/>
    <property type="match status" value="1"/>
</dbReference>
<feature type="domain" description="Amidohydrolase-related" evidence="2">
    <location>
        <begin position="131"/>
        <end position="385"/>
    </location>
</feature>
<dbReference type="PANTHER" id="PTHR21240">
    <property type="entry name" value="2-AMINO-3-CARBOXYLMUCONATE-6-SEMIALDEHYDE DECARBOXYLASE"/>
    <property type="match status" value="1"/>
</dbReference>
<organism evidence="3 4">
    <name type="scientific">Paludibacterium paludis</name>
    <dbReference type="NCBI Taxonomy" id="1225769"/>
    <lineage>
        <taxon>Bacteria</taxon>
        <taxon>Pseudomonadati</taxon>
        <taxon>Pseudomonadota</taxon>
        <taxon>Betaproteobacteria</taxon>
        <taxon>Neisseriales</taxon>
        <taxon>Chromobacteriaceae</taxon>
        <taxon>Paludibacterium</taxon>
    </lineage>
</organism>
<keyword evidence="1" id="KW-0456">Lyase</keyword>
<dbReference type="AlphaFoldDB" id="A0A918P5P4"/>
<accession>A0A918P5P4</accession>
<reference evidence="3" key="2">
    <citation type="submission" date="2020-09" db="EMBL/GenBank/DDBJ databases">
        <authorList>
            <person name="Sun Q."/>
            <person name="Kim S."/>
        </authorList>
    </citation>
    <scope>NUCLEOTIDE SEQUENCE</scope>
    <source>
        <strain evidence="3">KCTC 32182</strain>
    </source>
</reference>
<evidence type="ECO:0000259" key="2">
    <source>
        <dbReference type="Pfam" id="PF04909"/>
    </source>
</evidence>
<keyword evidence="4" id="KW-1185">Reference proteome</keyword>
<evidence type="ECO:0000256" key="1">
    <source>
        <dbReference type="ARBA" id="ARBA00023239"/>
    </source>
</evidence>
<dbReference type="EMBL" id="BMYX01000023">
    <property type="protein sequence ID" value="GGY26845.1"/>
    <property type="molecule type" value="Genomic_DNA"/>
</dbReference>
<dbReference type="GO" id="GO:0016831">
    <property type="term" value="F:carboxy-lyase activity"/>
    <property type="evidence" value="ECO:0007669"/>
    <property type="project" value="InterPro"/>
</dbReference>
<evidence type="ECO:0000313" key="4">
    <source>
        <dbReference type="Proteomes" id="UP000645257"/>
    </source>
</evidence>
<sequence length="406" mass="45871">MKNDTNGSVFHRIDTLISSDSHIIEPPDLWSRRIDNRYRDVAPRVVRVDGTDWWECNGRRIGSVSGRKRRSGSMAPGDAAVPSRGAVLTHSTFEQVDPAAYIPSEYVKANLADGVRVAIIRPTQGITNYCIEDAGLFGAICRAYNDWITEFCGEAPHMLKAVAMLNNYDPPDAVAELIRAKKRGMVGGIISVYPGAAHSYDKPEYEPLWSAAEELGMPISLHVLTNHNGPYGVPFPEVTYSLRVNAEYWVRMSLTDMIFGGVFERHPGLRIETSEHEASWIPYFLWQMDWTYERRIRHRMQTPPIKERPSHYFDQNVWASLIYDDLAIEMRHRIGVGRMMWGSDFPHEQSTHPRSLDFVNELLADVPLGEAQAIVHDNAIRLFGLDLPLLADERASHSGQEVAPSC</sequence>
<reference evidence="3" key="1">
    <citation type="journal article" date="2014" name="Int. J. Syst. Evol. Microbiol.">
        <title>Complete genome sequence of Corynebacterium casei LMG S-19264T (=DSM 44701T), isolated from a smear-ripened cheese.</title>
        <authorList>
            <consortium name="US DOE Joint Genome Institute (JGI-PGF)"/>
            <person name="Walter F."/>
            <person name="Albersmeier A."/>
            <person name="Kalinowski J."/>
            <person name="Ruckert C."/>
        </authorList>
    </citation>
    <scope>NUCLEOTIDE SEQUENCE</scope>
    <source>
        <strain evidence="3">KCTC 32182</strain>
    </source>
</reference>
<protein>
    <submittedName>
        <fullName evidence="3">Amidohydrolase</fullName>
    </submittedName>
</protein>
<proteinExistence type="predicted"/>
<dbReference type="PANTHER" id="PTHR21240:SF28">
    <property type="entry name" value="ISO-OROTATE DECARBOXYLASE (EUROFUNG)"/>
    <property type="match status" value="1"/>
</dbReference>
<dbReference type="GO" id="GO:0019748">
    <property type="term" value="P:secondary metabolic process"/>
    <property type="evidence" value="ECO:0007669"/>
    <property type="project" value="TreeGrafter"/>
</dbReference>
<evidence type="ECO:0000313" key="3">
    <source>
        <dbReference type="EMBL" id="GGY26845.1"/>
    </source>
</evidence>
<dbReference type="Proteomes" id="UP000645257">
    <property type="component" value="Unassembled WGS sequence"/>
</dbReference>
<name>A0A918P5P4_9NEIS</name>